<protein>
    <submittedName>
        <fullName evidence="2">Uncharacterized protein</fullName>
    </submittedName>
</protein>
<proteinExistence type="predicted"/>
<evidence type="ECO:0000256" key="1">
    <source>
        <dbReference type="SAM" id="MobiDB-lite"/>
    </source>
</evidence>
<dbReference type="Proteomes" id="UP000037035">
    <property type="component" value="Unassembled WGS sequence"/>
</dbReference>
<evidence type="ECO:0000313" key="3">
    <source>
        <dbReference type="Proteomes" id="UP000037035"/>
    </source>
</evidence>
<keyword evidence="3" id="KW-1185">Reference proteome</keyword>
<name>A0A0L6UQB0_9BASI</name>
<gene>
    <name evidence="2" type="ORF">VP01_426g2</name>
</gene>
<feature type="region of interest" description="Disordered" evidence="1">
    <location>
        <begin position="117"/>
        <end position="282"/>
    </location>
</feature>
<evidence type="ECO:0000313" key="2">
    <source>
        <dbReference type="EMBL" id="KNZ50728.1"/>
    </source>
</evidence>
<feature type="compositionally biased region" description="Low complexity" evidence="1">
    <location>
        <begin position="147"/>
        <end position="169"/>
    </location>
</feature>
<comment type="caution">
    <text evidence="2">The sequence shown here is derived from an EMBL/GenBank/DDBJ whole genome shotgun (WGS) entry which is preliminary data.</text>
</comment>
<dbReference type="VEuPathDB" id="FungiDB:VP01_426g2"/>
<sequence length="358" mass="39568">MVTTSPVPVLGDYGETTDSLSLVLFLLKPFQLSVIKRILRRPYICVVTSAFKFKFVSKPSSGAAWNEPSFLIPVHTQGYEWLGKPLASPEGGYKIITHCSRMCTRGRCYRCCPSSSITSLSNPPTAKPSPTPSPESQARNPKRQAASRKAATPSPSRARAAQSLAKAAQTPTTARKNQPPARAKSPAKISHSVRVARSPARTPSTHKHHVARESTASTTKSSESPSPKRPSKSCGQSSTRTTTFKRNKTHGNELPSPKRPSNSRGVVIPMDQHTEKDIKKGQKQKYYFRFRISAQNNPGSLPYKTPENPTLLKENSNRTFARTPLSTWNRQITRNNINSQAYDNRSAFDAVGWERIPN</sequence>
<reference evidence="2 3" key="1">
    <citation type="submission" date="2015-08" db="EMBL/GenBank/DDBJ databases">
        <title>Next Generation Sequencing and Analysis of the Genome of Puccinia sorghi L Schw, the Causal Agent of Maize Common Rust.</title>
        <authorList>
            <person name="Rochi L."/>
            <person name="Burguener G."/>
            <person name="Darino M."/>
            <person name="Turjanski A."/>
            <person name="Kreff E."/>
            <person name="Dieguez M.J."/>
            <person name="Sacco F."/>
        </authorList>
    </citation>
    <scope>NUCLEOTIDE SEQUENCE [LARGE SCALE GENOMIC DNA]</scope>
    <source>
        <strain evidence="2 3">RO10H11247</strain>
    </source>
</reference>
<feature type="compositionally biased region" description="Low complexity" evidence="1">
    <location>
        <begin position="213"/>
        <end position="225"/>
    </location>
</feature>
<dbReference type="EMBL" id="LAVV01009357">
    <property type="protein sequence ID" value="KNZ50728.1"/>
    <property type="molecule type" value="Genomic_DNA"/>
</dbReference>
<organism evidence="2 3">
    <name type="scientific">Puccinia sorghi</name>
    <dbReference type="NCBI Taxonomy" id="27349"/>
    <lineage>
        <taxon>Eukaryota</taxon>
        <taxon>Fungi</taxon>
        <taxon>Dikarya</taxon>
        <taxon>Basidiomycota</taxon>
        <taxon>Pucciniomycotina</taxon>
        <taxon>Pucciniomycetes</taxon>
        <taxon>Pucciniales</taxon>
        <taxon>Pucciniaceae</taxon>
        <taxon>Puccinia</taxon>
    </lineage>
</organism>
<dbReference type="AlphaFoldDB" id="A0A0L6UQB0"/>
<accession>A0A0L6UQB0</accession>